<evidence type="ECO:0000313" key="2">
    <source>
        <dbReference type="EMBL" id="MBC2601546.1"/>
    </source>
</evidence>
<dbReference type="RefSeq" id="WP_185692255.1">
    <property type="nucleotide sequence ID" value="NZ_JACHVA010000053.1"/>
</dbReference>
<comment type="caution">
    <text evidence="2">The sequence shown here is derived from an EMBL/GenBank/DDBJ whole genome shotgun (WGS) entry which is preliminary data.</text>
</comment>
<sequence length="272" mass="31288">MDSFGGYTHVYWFANQLLGLMMVSMRLGRLLPIFCGLVILGGFSTLLGTEVRTFTNNEGQSIQASLESVDDTYVEIRREDGRRFTIPLQTLSREDQEYVKKWVSLQAISDERLFEISAKRLDENETKSTQTGLDIEERDGFYEITLENRTGTNLNDLEVRWAIRVEKTAAGEVHDRKADLWTKGRIKDVDLSDREEKELETGRVLLREVKVQSGYRWASNAPKNARDKLDGLYVAIFLDGMMIREYSLPSGLLEEGRDAMRLEEQEKLLFGR</sequence>
<reference evidence="2 3" key="1">
    <citation type="submission" date="2020-07" db="EMBL/GenBank/DDBJ databases">
        <authorList>
            <person name="Feng X."/>
        </authorList>
    </citation>
    <scope>NUCLEOTIDE SEQUENCE [LARGE SCALE GENOMIC DNA]</scope>
    <source>
        <strain evidence="2 3">JCM14086</strain>
    </source>
</reference>
<dbReference type="EMBL" id="JACHVA010000053">
    <property type="protein sequence ID" value="MBC2601546.1"/>
    <property type="molecule type" value="Genomic_DNA"/>
</dbReference>
<name>A0A7X1AX20_9BACT</name>
<keyword evidence="3" id="KW-1185">Reference proteome</keyword>
<keyword evidence="1" id="KW-0812">Transmembrane</keyword>
<evidence type="ECO:0000313" key="3">
    <source>
        <dbReference type="Proteomes" id="UP000525652"/>
    </source>
</evidence>
<gene>
    <name evidence="2" type="ORF">H5P30_07115</name>
</gene>
<organism evidence="2 3">
    <name type="scientific">Puniceicoccus vermicola</name>
    <dbReference type="NCBI Taxonomy" id="388746"/>
    <lineage>
        <taxon>Bacteria</taxon>
        <taxon>Pseudomonadati</taxon>
        <taxon>Verrucomicrobiota</taxon>
        <taxon>Opitutia</taxon>
        <taxon>Puniceicoccales</taxon>
        <taxon>Puniceicoccaceae</taxon>
        <taxon>Puniceicoccus</taxon>
    </lineage>
</organism>
<evidence type="ECO:0008006" key="4">
    <source>
        <dbReference type="Google" id="ProtNLM"/>
    </source>
</evidence>
<dbReference type="Gene3D" id="2.30.30.700">
    <property type="entry name" value="SLA1 homology domain 1"/>
    <property type="match status" value="1"/>
</dbReference>
<protein>
    <recommendedName>
        <fullName evidence="4">SLA1 homology domain-containing protein</fullName>
    </recommendedName>
</protein>
<keyword evidence="1" id="KW-1133">Transmembrane helix</keyword>
<proteinExistence type="predicted"/>
<feature type="transmembrane region" description="Helical" evidence="1">
    <location>
        <begin position="30"/>
        <end position="48"/>
    </location>
</feature>
<accession>A0A7X1AX20</accession>
<dbReference type="Proteomes" id="UP000525652">
    <property type="component" value="Unassembled WGS sequence"/>
</dbReference>
<dbReference type="AlphaFoldDB" id="A0A7X1AX20"/>
<evidence type="ECO:0000256" key="1">
    <source>
        <dbReference type="SAM" id="Phobius"/>
    </source>
</evidence>
<keyword evidence="1" id="KW-0472">Membrane</keyword>